<dbReference type="HOGENOM" id="CLU_069702_0_0_1"/>
<dbReference type="Bgee" id="WBGene00012527">
    <property type="expression patterns" value="Expressed in germ line (C elegans) and 3 other cell types or tissues"/>
</dbReference>
<dbReference type="AGR" id="WB:WBGene00012527"/>
<evidence type="ECO:0000259" key="3">
    <source>
        <dbReference type="PROSITE" id="PS50280"/>
    </source>
</evidence>
<dbReference type="InterPro" id="IPR046341">
    <property type="entry name" value="SET_dom_sf"/>
</dbReference>
<keyword evidence="1" id="KW-0156">Chromatin regulator</keyword>
<dbReference type="OMA" id="ECGRDRM"/>
<evidence type="ECO:0000313" key="6">
    <source>
        <dbReference type="WormBase" id="Y32F6A.1"/>
    </source>
</evidence>
<dbReference type="PANTHER" id="PTHR46462">
    <property type="entry name" value="UPSET, ISOFORM A"/>
    <property type="match status" value="1"/>
</dbReference>
<dbReference type="Gene3D" id="2.170.270.10">
    <property type="entry name" value="SET domain"/>
    <property type="match status" value="1"/>
</dbReference>
<evidence type="ECO:0000256" key="2">
    <source>
        <dbReference type="SAM" id="MobiDB-lite"/>
    </source>
</evidence>
<dbReference type="GO" id="GO:0006325">
    <property type="term" value="P:chromatin organization"/>
    <property type="evidence" value="ECO:0007669"/>
    <property type="project" value="UniProtKB-KW"/>
</dbReference>
<reference evidence="4 5" key="1">
    <citation type="journal article" date="1998" name="Science">
        <title>Genome sequence of the nematode C. elegans: a platform for investigating biology.</title>
        <authorList>
            <consortium name="The C. elegans sequencing consortium"/>
            <person name="Sulson J.E."/>
            <person name="Waterston R."/>
        </authorList>
    </citation>
    <scope>NUCLEOTIDE SEQUENCE [LARGE SCALE GENOMIC DNA]</scope>
    <source>
        <strain evidence="4 5">Bristol N2</strain>
    </source>
</reference>
<accession>Q9XXS2</accession>
<evidence type="ECO:0000256" key="1">
    <source>
        <dbReference type="ARBA" id="ARBA00022853"/>
    </source>
</evidence>
<dbReference type="InterPro" id="IPR001214">
    <property type="entry name" value="SET_dom"/>
</dbReference>
<dbReference type="GeneID" id="179457"/>
<dbReference type="RefSeq" id="NP_001379021.1">
    <property type="nucleotide sequence ID" value="NM_001392594.1"/>
</dbReference>
<dbReference type="SUPFAM" id="SSF82199">
    <property type="entry name" value="SET domain"/>
    <property type="match status" value="1"/>
</dbReference>
<feature type="region of interest" description="Disordered" evidence="2">
    <location>
        <begin position="1"/>
        <end position="41"/>
    </location>
</feature>
<evidence type="ECO:0000313" key="4">
    <source>
        <dbReference type="EMBL" id="CAA16308.1"/>
    </source>
</evidence>
<proteinExistence type="predicted"/>
<feature type="compositionally biased region" description="Low complexity" evidence="2">
    <location>
        <begin position="26"/>
        <end position="40"/>
    </location>
</feature>
<dbReference type="PANTHER" id="PTHR46462:SF3">
    <property type="entry name" value="UPSET, ISOFORM A"/>
    <property type="match status" value="1"/>
</dbReference>
<sequence>MENRIKRPKLDPSMDEAESPVRDGSQQNNDNLNQENENNESFSDSLVLTTIHLLTEEDFNENTLKAVVVDNNRLEEMCITKVSHKIRRLLRHFQDSGSAKKIITLANQKCKERPCTQVMILPLNLHCFPNTLKKGLFATRDILEGEFIIAPVPVKLSSPEECGRDEMGVLRPNIILFNGLQNDFSFFQVIDIKSRKRKRNTREFQSRRKIRANEAMNGVNKPVYQPHASYYSDDEDIQKNTAYEKYDMCIDLADSTDELKAIRRNCESNCMIRYVIHNQRMQLFISAQRNILMGEELTLPHDYDSNYSSKVIQCAHPYQPHNVCIHEKERQNTIKKFISMNSK</sequence>
<name>Q9XXS2_CAEEL</name>
<dbReference type="Pfam" id="PF00856">
    <property type="entry name" value="SET"/>
    <property type="match status" value="1"/>
</dbReference>
<dbReference type="PaxDb" id="6239-Y32F6A.1.2"/>
<dbReference type="KEGG" id="cel:CELE_Y32F6A.1"/>
<dbReference type="PROSITE" id="PS50280">
    <property type="entry name" value="SET"/>
    <property type="match status" value="1"/>
</dbReference>
<dbReference type="IntAct" id="Q9XXS2">
    <property type="interactions" value="1"/>
</dbReference>
<keyword evidence="5" id="KW-1185">Reference proteome</keyword>
<dbReference type="UCSC" id="Y32F6A.1.1">
    <property type="organism name" value="c. elegans"/>
</dbReference>
<dbReference type="AlphaFoldDB" id="Q9XXS2"/>
<gene>
    <name evidence="4 6" type="primary">set-22</name>
    <name evidence="4" type="ORF">CELE_Y32F6A.1</name>
    <name evidence="6" type="ORF">Y32F6A.1</name>
</gene>
<dbReference type="OrthoDB" id="5799306at2759"/>
<dbReference type="SMART" id="SM00317">
    <property type="entry name" value="SET"/>
    <property type="match status" value="1"/>
</dbReference>
<dbReference type="PIR" id="T26594">
    <property type="entry name" value="T26594"/>
</dbReference>
<feature type="compositionally biased region" description="Basic and acidic residues" evidence="2">
    <location>
        <begin position="1"/>
        <end position="12"/>
    </location>
</feature>
<dbReference type="EMBL" id="BX284605">
    <property type="protein sequence ID" value="CAA16308.1"/>
    <property type="molecule type" value="Genomic_DNA"/>
</dbReference>
<organism evidence="4 5">
    <name type="scientific">Caenorhabditis elegans</name>
    <dbReference type="NCBI Taxonomy" id="6239"/>
    <lineage>
        <taxon>Eukaryota</taxon>
        <taxon>Metazoa</taxon>
        <taxon>Ecdysozoa</taxon>
        <taxon>Nematoda</taxon>
        <taxon>Chromadorea</taxon>
        <taxon>Rhabditida</taxon>
        <taxon>Rhabditina</taxon>
        <taxon>Rhabditomorpha</taxon>
        <taxon>Rhabditoidea</taxon>
        <taxon>Rhabditidae</taxon>
        <taxon>Peloderinae</taxon>
        <taxon>Caenorhabditis</taxon>
    </lineage>
</organism>
<dbReference type="Proteomes" id="UP000001940">
    <property type="component" value="Chromosome V"/>
</dbReference>
<protein>
    <submittedName>
        <fullName evidence="4">SET domain-containing protein</fullName>
    </submittedName>
</protein>
<evidence type="ECO:0000313" key="5">
    <source>
        <dbReference type="Proteomes" id="UP000001940"/>
    </source>
</evidence>
<dbReference type="STRING" id="6239.Y32F6A.1.4"/>
<feature type="domain" description="SET" evidence="3">
    <location>
        <begin position="121"/>
        <end position="302"/>
    </location>
</feature>
<dbReference type="WormBase" id="Y32F6A.1">
    <property type="protein sequence ID" value="CE20203"/>
    <property type="gene ID" value="WBGene00012527"/>
    <property type="gene designation" value="set-22"/>
</dbReference>
<dbReference type="CTD" id="179457"/>
<dbReference type="InParanoid" id="Q9XXS2"/>
<dbReference type="FunCoup" id="Q9XXS2">
    <property type="interactions" value="846"/>
</dbReference>
<dbReference type="eggNOG" id="ENOG502TH6P">
    <property type="taxonomic scope" value="Eukaryota"/>
</dbReference>